<proteinExistence type="predicted"/>
<name>A0ABD3N4Z8_9STRA</name>
<keyword evidence="4" id="KW-1185">Reference proteome</keyword>
<organism evidence="3 4">
    <name type="scientific">Discostella pseudostelligera</name>
    <dbReference type="NCBI Taxonomy" id="259834"/>
    <lineage>
        <taxon>Eukaryota</taxon>
        <taxon>Sar</taxon>
        <taxon>Stramenopiles</taxon>
        <taxon>Ochrophyta</taxon>
        <taxon>Bacillariophyta</taxon>
        <taxon>Coscinodiscophyceae</taxon>
        <taxon>Thalassiosirophycidae</taxon>
        <taxon>Stephanodiscales</taxon>
        <taxon>Stephanodiscaceae</taxon>
        <taxon>Discostella</taxon>
    </lineage>
</organism>
<evidence type="ECO:0000256" key="2">
    <source>
        <dbReference type="SAM" id="MobiDB-lite"/>
    </source>
</evidence>
<dbReference type="AlphaFoldDB" id="A0ABD3N4Z8"/>
<evidence type="ECO:0000256" key="1">
    <source>
        <dbReference type="SAM" id="Coils"/>
    </source>
</evidence>
<feature type="region of interest" description="Disordered" evidence="2">
    <location>
        <begin position="662"/>
        <end position="688"/>
    </location>
</feature>
<accession>A0ABD3N4Z8</accession>
<keyword evidence="1" id="KW-0175">Coiled coil</keyword>
<feature type="coiled-coil region" evidence="1">
    <location>
        <begin position="708"/>
        <end position="735"/>
    </location>
</feature>
<evidence type="ECO:0008006" key="5">
    <source>
        <dbReference type="Google" id="ProtNLM"/>
    </source>
</evidence>
<feature type="compositionally biased region" description="Polar residues" evidence="2">
    <location>
        <begin position="304"/>
        <end position="321"/>
    </location>
</feature>
<feature type="region of interest" description="Disordered" evidence="2">
    <location>
        <begin position="304"/>
        <end position="334"/>
    </location>
</feature>
<evidence type="ECO:0000313" key="3">
    <source>
        <dbReference type="EMBL" id="KAL3770897.1"/>
    </source>
</evidence>
<evidence type="ECO:0000313" key="4">
    <source>
        <dbReference type="Proteomes" id="UP001530293"/>
    </source>
</evidence>
<dbReference type="EMBL" id="JALLBG020000034">
    <property type="protein sequence ID" value="KAL3770897.1"/>
    <property type="molecule type" value="Genomic_DNA"/>
</dbReference>
<gene>
    <name evidence="3" type="ORF">ACHAWU_003206</name>
</gene>
<dbReference type="Proteomes" id="UP001530293">
    <property type="component" value="Unassembled WGS sequence"/>
</dbReference>
<protein>
    <recommendedName>
        <fullName evidence="5">ENTH domain-containing protein</fullName>
    </recommendedName>
</protein>
<sequence length="743" mass="79782">MFVSNSMDNALSNALNLFPSTSTPQQSQAKLQKLVYSTTYRQPTPIQTMLAASLYDDGVQYLSTLEMNRAASFTYGYRVSGSSINSNNVNLLGDATTATVVTHGESVADEMWQILIDLTLLKFTQHSVLVLTKTIHLIQHVLLYGSEACIMNGELLYRIEMAVEPLRNLNTALIEQQMVEGILNSEGRARGGENDILISEGIGQQLAQLGTRASATLLKLRGGSVDKGHPVRMAASKLHGIVSNPNNLRQMRMQQQQQSPAESLVPIGSAKQVGYITDEGRYKVLQAKMAAEERQLKQSQLKEQQRFQQTRSNLAGSSATDSFGGGYSSNSSTAHGGGKLVVGAAHSLQDMIDSAKYELEQHKVKQQQKIASLRKGYSDDPMARAQQLAELERSTSIESDPEYIRKKKALEDALEYLEEMQRLEEEKVGVVDLLGDDALRNDGRAQISSSNGGAMMSSSGDGEADLLGFDSNPILSQVDVFGAISTSFSADNSTVNVGGGADLLGFDTIPVRTAVDNTAPYLSSQFIPNNSKAIPNTSVNSNSFHGGSIFGNNATVGMRPSLVTGALGGVAGVQAPYTTPTPLVPITSSLAPQLDEDAEAEKSRKLHMAAGLFAGVVPTTQEDHQRKPIMQSDQNSSGCDSDPFGMGPMGGSCGIPIAGIAPPTPPSMAPPPPPMQPPPPPPMQPPPAPYAMAPNNDANNAFNNNLTVEQMQEMIKQQQAQMNQMMQMMQLMQMQGSNNSSNI</sequence>
<comment type="caution">
    <text evidence="3">The sequence shown here is derived from an EMBL/GenBank/DDBJ whole genome shotgun (WGS) entry which is preliminary data.</text>
</comment>
<reference evidence="3 4" key="1">
    <citation type="submission" date="2024-10" db="EMBL/GenBank/DDBJ databases">
        <title>Updated reference genomes for cyclostephanoid diatoms.</title>
        <authorList>
            <person name="Roberts W.R."/>
            <person name="Alverson A.J."/>
        </authorList>
    </citation>
    <scope>NUCLEOTIDE SEQUENCE [LARGE SCALE GENOMIC DNA]</scope>
    <source>
        <strain evidence="3 4">AJA232-27</strain>
    </source>
</reference>